<sequence length="94" mass="10572">LSTFRRVPCVSIHLRQVPVMFEILPQDAFWKQQIVVMTVLLQGSPDTMQNGRIAEKRSLDVSSLFLHLSMFVSPRNKALRTTSTAGITPGCCRL</sequence>
<feature type="non-terminal residue" evidence="1">
    <location>
        <position position="1"/>
    </location>
</feature>
<organism evidence="1 2">
    <name type="scientific">Xenoophorus captivus</name>
    <dbReference type="NCBI Taxonomy" id="1517983"/>
    <lineage>
        <taxon>Eukaryota</taxon>
        <taxon>Metazoa</taxon>
        <taxon>Chordata</taxon>
        <taxon>Craniata</taxon>
        <taxon>Vertebrata</taxon>
        <taxon>Euteleostomi</taxon>
        <taxon>Actinopterygii</taxon>
        <taxon>Neopterygii</taxon>
        <taxon>Teleostei</taxon>
        <taxon>Neoteleostei</taxon>
        <taxon>Acanthomorphata</taxon>
        <taxon>Ovalentaria</taxon>
        <taxon>Atherinomorphae</taxon>
        <taxon>Cyprinodontiformes</taxon>
        <taxon>Goodeidae</taxon>
        <taxon>Xenoophorus</taxon>
    </lineage>
</organism>
<evidence type="ECO:0000313" key="1">
    <source>
        <dbReference type="EMBL" id="MEQ2219540.1"/>
    </source>
</evidence>
<accession>A0ABV0SG61</accession>
<evidence type="ECO:0000313" key="2">
    <source>
        <dbReference type="Proteomes" id="UP001434883"/>
    </source>
</evidence>
<comment type="caution">
    <text evidence="1">The sequence shown here is derived from an EMBL/GenBank/DDBJ whole genome shotgun (WGS) entry which is preliminary data.</text>
</comment>
<keyword evidence="2" id="KW-1185">Reference proteome</keyword>
<protein>
    <submittedName>
        <fullName evidence="1">Uncharacterized protein</fullName>
    </submittedName>
</protein>
<gene>
    <name evidence="1" type="ORF">XENOCAPTIV_019507</name>
</gene>
<dbReference type="EMBL" id="JAHRIN010079759">
    <property type="protein sequence ID" value="MEQ2219540.1"/>
    <property type="molecule type" value="Genomic_DNA"/>
</dbReference>
<reference evidence="1 2" key="1">
    <citation type="submission" date="2021-06" db="EMBL/GenBank/DDBJ databases">
        <authorList>
            <person name="Palmer J.M."/>
        </authorList>
    </citation>
    <scope>NUCLEOTIDE SEQUENCE [LARGE SCALE GENOMIC DNA]</scope>
    <source>
        <strain evidence="1 2">XC_2019</strain>
        <tissue evidence="1">Muscle</tissue>
    </source>
</reference>
<proteinExistence type="predicted"/>
<name>A0ABV0SG61_9TELE</name>
<dbReference type="Proteomes" id="UP001434883">
    <property type="component" value="Unassembled WGS sequence"/>
</dbReference>